<dbReference type="AlphaFoldDB" id="W6PQJ7"/>
<sequence>MLLVWGDQSRRTPDRHRVSVGTINPRAMKNISLYLQQTRAAPTGKHPPGKDISWIWYMTTSATARHAHRIHSRGSARNPREKIRTGSAVPVREGAGSPAQFHRTPGPGRRLAPTPRAIATTVHSMGSRLFSCVQPLALLHERSTLLRDLPRDPHQNPQDTVKCSTSGPFHLMVRVLMRGERSPPHAKTRRTRRGLCHPATELRGFAPFA</sequence>
<evidence type="ECO:0000313" key="3">
    <source>
        <dbReference type="Proteomes" id="UP000009007"/>
    </source>
</evidence>
<dbReference type="PATRIC" id="fig|1201294.9.peg.2366"/>
<name>W6PQJ7_METBM</name>
<gene>
    <name evidence="2" type="ordered locus">BN140_3056</name>
</gene>
<feature type="region of interest" description="Disordered" evidence="1">
    <location>
        <begin position="89"/>
        <end position="112"/>
    </location>
</feature>
<evidence type="ECO:0000313" key="2">
    <source>
        <dbReference type="EMBL" id="CDM26165.1"/>
    </source>
</evidence>
<keyword evidence="3" id="KW-1185">Reference proteome</keyword>
<evidence type="ECO:0000256" key="1">
    <source>
        <dbReference type="SAM" id="MobiDB-lite"/>
    </source>
</evidence>
<accession>W6PQJ7</accession>
<organism evidence="2 3">
    <name type="scientific">Methanoculleus bourgensis (strain ATCC 43281 / DSM 3045 / OCM 15 / MS2)</name>
    <name type="common">Methanogenium bourgense</name>
    <dbReference type="NCBI Taxonomy" id="1201294"/>
    <lineage>
        <taxon>Archaea</taxon>
        <taxon>Methanobacteriati</taxon>
        <taxon>Methanobacteriota</taxon>
        <taxon>Stenosarchaea group</taxon>
        <taxon>Methanomicrobia</taxon>
        <taxon>Methanomicrobiales</taxon>
        <taxon>Methanomicrobiaceae</taxon>
        <taxon>Methanoculleus</taxon>
    </lineage>
</organism>
<dbReference type="KEGG" id="mbg:BN140_3056"/>
<dbReference type="EMBL" id="HE964772">
    <property type="protein sequence ID" value="CDM26165.1"/>
    <property type="molecule type" value="Genomic_DNA"/>
</dbReference>
<proteinExistence type="predicted"/>
<reference evidence="3" key="1">
    <citation type="journal article" date="2012" name="J. Bacteriol.">
        <title>Complete genome sequence of the hydrogenotrophic, methanogenic archaeon Methanoculleus bourgensis strain MS2T, isolated from a sewage sludge digester.</title>
        <authorList>
            <person name="Maus I."/>
            <person name="Wibberg D."/>
            <person name="Stantscheff R."/>
            <person name="Eikmeyer F.G."/>
            <person name="Seffner A."/>
            <person name="Boelter J."/>
            <person name="Szczepanowski R."/>
            <person name="Blom J."/>
            <person name="Jaenicke S."/>
            <person name="Konig H."/>
            <person name="Puhler A."/>
            <person name="Schluter A."/>
        </authorList>
    </citation>
    <scope>NUCLEOTIDE SEQUENCE [LARGE SCALE GENOMIC DNA]</scope>
    <source>
        <strain evidence="3">ATCC 43281 / DSM 3045 / OCM 15 / MS2</strain>
    </source>
</reference>
<dbReference type="Proteomes" id="UP000009007">
    <property type="component" value="Chromosome I"/>
</dbReference>
<dbReference type="HOGENOM" id="CLU_1313121_0_0_2"/>
<protein>
    <submittedName>
        <fullName evidence="2">Uncharacterized protein</fullName>
    </submittedName>
</protein>